<accession>X1U408</accession>
<evidence type="ECO:0000256" key="1">
    <source>
        <dbReference type="SAM" id="Phobius"/>
    </source>
</evidence>
<protein>
    <recommendedName>
        <fullName evidence="3">NADH:quinone oxidoreductase/Mrp antiporter membrane subunit domain-containing protein</fullName>
    </recommendedName>
</protein>
<evidence type="ECO:0000313" key="2">
    <source>
        <dbReference type="EMBL" id="GAJ12313.1"/>
    </source>
</evidence>
<organism evidence="2">
    <name type="scientific">marine sediment metagenome</name>
    <dbReference type="NCBI Taxonomy" id="412755"/>
    <lineage>
        <taxon>unclassified sequences</taxon>
        <taxon>metagenomes</taxon>
        <taxon>ecological metagenomes</taxon>
    </lineage>
</organism>
<feature type="transmembrane region" description="Helical" evidence="1">
    <location>
        <begin position="7"/>
        <end position="28"/>
    </location>
</feature>
<gene>
    <name evidence="2" type="ORF">S12H4_43998</name>
</gene>
<dbReference type="EMBL" id="BARW01027065">
    <property type="protein sequence ID" value="GAJ12313.1"/>
    <property type="molecule type" value="Genomic_DNA"/>
</dbReference>
<evidence type="ECO:0008006" key="3">
    <source>
        <dbReference type="Google" id="ProtNLM"/>
    </source>
</evidence>
<dbReference type="AlphaFoldDB" id="X1U408"/>
<keyword evidence="1" id="KW-0472">Membrane</keyword>
<feature type="non-terminal residue" evidence="2">
    <location>
        <position position="1"/>
    </location>
</feature>
<sequence length="96" mass="10659">VYRFNPLLSIMAMVVSIITLASFMKVFATAFLGPKLPQFKGVREVPRSMIFAMAVLSCIIIFFGLFPDLIVRNLVHPAVMSLIDQFKYTGTVLGGM</sequence>
<comment type="caution">
    <text evidence="2">The sequence shown here is derived from an EMBL/GenBank/DDBJ whole genome shotgun (WGS) entry which is preliminary data.</text>
</comment>
<name>X1U408_9ZZZZ</name>
<reference evidence="2" key="1">
    <citation type="journal article" date="2014" name="Front. Microbiol.">
        <title>High frequency of phylogenetically diverse reductive dehalogenase-homologous genes in deep subseafloor sedimentary metagenomes.</title>
        <authorList>
            <person name="Kawai M."/>
            <person name="Futagami T."/>
            <person name="Toyoda A."/>
            <person name="Takaki Y."/>
            <person name="Nishi S."/>
            <person name="Hori S."/>
            <person name="Arai W."/>
            <person name="Tsubouchi T."/>
            <person name="Morono Y."/>
            <person name="Uchiyama I."/>
            <person name="Ito T."/>
            <person name="Fujiyama A."/>
            <person name="Inagaki F."/>
            <person name="Takami H."/>
        </authorList>
    </citation>
    <scope>NUCLEOTIDE SEQUENCE</scope>
    <source>
        <strain evidence="2">Expedition CK06-06</strain>
    </source>
</reference>
<feature type="transmembrane region" description="Helical" evidence="1">
    <location>
        <begin position="48"/>
        <end position="71"/>
    </location>
</feature>
<keyword evidence="1" id="KW-0812">Transmembrane</keyword>
<proteinExistence type="predicted"/>
<keyword evidence="1" id="KW-1133">Transmembrane helix</keyword>